<dbReference type="Proteomes" id="UP000257109">
    <property type="component" value="Unassembled WGS sequence"/>
</dbReference>
<protein>
    <recommendedName>
        <fullName evidence="3">Retrotransposon gag domain-containing protein</fullName>
    </recommendedName>
</protein>
<dbReference type="EMBL" id="QJKJ01000972">
    <property type="protein sequence ID" value="RDY09770.1"/>
    <property type="molecule type" value="Genomic_DNA"/>
</dbReference>
<gene>
    <name evidence="1" type="ORF">CR513_05810</name>
</gene>
<comment type="caution">
    <text evidence="1">The sequence shown here is derived from an EMBL/GenBank/DDBJ whole genome shotgun (WGS) entry which is preliminary data.</text>
</comment>
<keyword evidence="2" id="KW-1185">Reference proteome</keyword>
<accession>A0A371I400</accession>
<dbReference type="AlphaFoldDB" id="A0A371I400"/>
<proteinExistence type="predicted"/>
<evidence type="ECO:0000313" key="2">
    <source>
        <dbReference type="Proteomes" id="UP000257109"/>
    </source>
</evidence>
<organism evidence="1 2">
    <name type="scientific">Mucuna pruriens</name>
    <name type="common">Velvet bean</name>
    <name type="synonym">Dolichos pruriens</name>
    <dbReference type="NCBI Taxonomy" id="157652"/>
    <lineage>
        <taxon>Eukaryota</taxon>
        <taxon>Viridiplantae</taxon>
        <taxon>Streptophyta</taxon>
        <taxon>Embryophyta</taxon>
        <taxon>Tracheophyta</taxon>
        <taxon>Spermatophyta</taxon>
        <taxon>Magnoliopsida</taxon>
        <taxon>eudicotyledons</taxon>
        <taxon>Gunneridae</taxon>
        <taxon>Pentapetalae</taxon>
        <taxon>rosids</taxon>
        <taxon>fabids</taxon>
        <taxon>Fabales</taxon>
        <taxon>Fabaceae</taxon>
        <taxon>Papilionoideae</taxon>
        <taxon>50 kb inversion clade</taxon>
        <taxon>NPAAA clade</taxon>
        <taxon>indigoferoid/millettioid clade</taxon>
        <taxon>Phaseoleae</taxon>
        <taxon>Mucuna</taxon>
    </lineage>
</organism>
<feature type="non-terminal residue" evidence="1">
    <location>
        <position position="342"/>
    </location>
</feature>
<reference evidence="1" key="1">
    <citation type="submission" date="2018-05" db="EMBL/GenBank/DDBJ databases">
        <title>Draft genome of Mucuna pruriens seed.</title>
        <authorList>
            <person name="Nnadi N.E."/>
            <person name="Vos R."/>
            <person name="Hasami M.H."/>
            <person name="Devisetty U.K."/>
            <person name="Aguiy J.C."/>
        </authorList>
    </citation>
    <scope>NUCLEOTIDE SEQUENCE [LARGE SCALE GENOMIC DNA]</scope>
    <source>
        <strain evidence="1">JCA_2017</strain>
    </source>
</reference>
<sequence length="342" mass="39572">MTRKRSFDSLHPFDPEIDKTLNRIRISKNMHVGHSSGSFSSISEIDNFEIKPDISDNPLYEPEPMENNNRTLKELATPDYPQLELAQSYKLKSGLIHLLPKFHDLAGEDPHKHLKEFHMGCSMMRPNKRLAIFVAGYVQHMGRHEMAIPRKVLPNVQDSGHLERDMWNLAHSGKTLHEYWERFNKLCTIFHIPCIPSSRSRLHSHSGAWCYQRCISRSRSSDPLYDLDPGIELTLHRLRKVRNIVVIHSNLVTNTSDSVEYNSTNHFAESEQMENNDQTLKELATLDVVYQPWCIQRRSPQALERIPCGLFHNDAARDTRGLHQNESVPFSLDGTAKDWLYL</sequence>
<evidence type="ECO:0008006" key="3">
    <source>
        <dbReference type="Google" id="ProtNLM"/>
    </source>
</evidence>
<evidence type="ECO:0000313" key="1">
    <source>
        <dbReference type="EMBL" id="RDY09770.1"/>
    </source>
</evidence>
<name>A0A371I400_MUCPR</name>